<evidence type="ECO:0000256" key="1">
    <source>
        <dbReference type="SAM" id="MobiDB-lite"/>
    </source>
</evidence>
<keyword evidence="3" id="KW-1185">Reference proteome</keyword>
<dbReference type="EMBL" id="JABCKI010005714">
    <property type="protein sequence ID" value="KAG5639730.1"/>
    <property type="molecule type" value="Genomic_DNA"/>
</dbReference>
<dbReference type="Proteomes" id="UP000717328">
    <property type="component" value="Unassembled WGS sequence"/>
</dbReference>
<reference evidence="2" key="1">
    <citation type="submission" date="2021-02" db="EMBL/GenBank/DDBJ databases">
        <authorList>
            <person name="Nieuwenhuis M."/>
            <person name="Van De Peppel L.J.J."/>
        </authorList>
    </citation>
    <scope>NUCLEOTIDE SEQUENCE</scope>
    <source>
        <strain evidence="2">D49</strain>
    </source>
</reference>
<reference evidence="2" key="2">
    <citation type="submission" date="2021-10" db="EMBL/GenBank/DDBJ databases">
        <title>Phylogenomics reveals ancestral predisposition of the termite-cultivated fungus Termitomyces towards a domesticated lifestyle.</title>
        <authorList>
            <person name="Auxier B."/>
            <person name="Grum-Grzhimaylo A."/>
            <person name="Cardenas M.E."/>
            <person name="Lodge J.D."/>
            <person name="Laessoe T."/>
            <person name="Pedersen O."/>
            <person name="Smith M.E."/>
            <person name="Kuyper T.W."/>
            <person name="Franco-Molano E.A."/>
            <person name="Baroni T.J."/>
            <person name="Aanen D.K."/>
        </authorList>
    </citation>
    <scope>NUCLEOTIDE SEQUENCE</scope>
    <source>
        <strain evidence="2">D49</strain>
    </source>
</reference>
<dbReference type="InterPro" id="IPR008978">
    <property type="entry name" value="HSP20-like_chaperone"/>
</dbReference>
<evidence type="ECO:0000313" key="3">
    <source>
        <dbReference type="Proteomes" id="UP000717328"/>
    </source>
</evidence>
<comment type="caution">
    <text evidence="2">The sequence shown here is derived from an EMBL/GenBank/DDBJ whole genome shotgun (WGS) entry which is preliminary data.</text>
</comment>
<feature type="region of interest" description="Disordered" evidence="1">
    <location>
        <begin position="132"/>
        <end position="157"/>
    </location>
</feature>
<name>A0A9P7G2L3_9AGAR</name>
<dbReference type="SUPFAM" id="SSF49764">
    <property type="entry name" value="HSP20-like chaperones"/>
    <property type="match status" value="1"/>
</dbReference>
<gene>
    <name evidence="2" type="ORF">H0H81_000010</name>
</gene>
<proteinExistence type="predicted"/>
<evidence type="ECO:0008006" key="4">
    <source>
        <dbReference type="Google" id="ProtNLM"/>
    </source>
</evidence>
<sequence length="236" mass="26737">MRIRRHDFERLVDRAVELRMMAKKSTLKKQRSYIQPRPSPQYLMPRLAVIDDKTQSRIVAQLEVPDVVSRNLKLELLGDKLMVSGMRQPCLDSVPTEYRRGFLQQTQTVVGGDQRPQFILLGGGRVMSAPAPLAAAPPRQSKSLKSEAVQQHQPTDENRPISMVFYNELRYGPFRRDLRPNDIEAALHNGMLVITWPRNPTTLVNTPCTPDSTPVMINIAPASQAHMTVKVESMED</sequence>
<dbReference type="AlphaFoldDB" id="A0A9P7G2L3"/>
<dbReference type="OrthoDB" id="1431247at2759"/>
<dbReference type="CDD" id="cd06464">
    <property type="entry name" value="ACD_sHsps-like"/>
    <property type="match status" value="1"/>
</dbReference>
<organism evidence="2 3">
    <name type="scientific">Sphagnurus paluster</name>
    <dbReference type="NCBI Taxonomy" id="117069"/>
    <lineage>
        <taxon>Eukaryota</taxon>
        <taxon>Fungi</taxon>
        <taxon>Dikarya</taxon>
        <taxon>Basidiomycota</taxon>
        <taxon>Agaricomycotina</taxon>
        <taxon>Agaricomycetes</taxon>
        <taxon>Agaricomycetidae</taxon>
        <taxon>Agaricales</taxon>
        <taxon>Tricholomatineae</taxon>
        <taxon>Lyophyllaceae</taxon>
        <taxon>Sphagnurus</taxon>
    </lineage>
</organism>
<protein>
    <recommendedName>
        <fullName evidence="4">SHSP domain-containing protein</fullName>
    </recommendedName>
</protein>
<accession>A0A9P7G2L3</accession>
<evidence type="ECO:0000313" key="2">
    <source>
        <dbReference type="EMBL" id="KAG5639730.1"/>
    </source>
</evidence>
<dbReference type="Gene3D" id="2.60.40.790">
    <property type="match status" value="1"/>
</dbReference>
<feature type="compositionally biased region" description="Polar residues" evidence="1">
    <location>
        <begin position="140"/>
        <end position="153"/>
    </location>
</feature>